<dbReference type="Pfam" id="PF00805">
    <property type="entry name" value="Pentapeptide"/>
    <property type="match status" value="1"/>
</dbReference>
<dbReference type="SUPFAM" id="SSF141571">
    <property type="entry name" value="Pentapeptide repeat-like"/>
    <property type="match status" value="1"/>
</dbReference>
<dbReference type="InterPro" id="IPR024775">
    <property type="entry name" value="DinB-like"/>
</dbReference>
<protein>
    <recommendedName>
        <fullName evidence="2">DinB-like domain-containing protein</fullName>
    </recommendedName>
</protein>
<keyword evidence="4" id="KW-1185">Reference proteome</keyword>
<dbReference type="InterPro" id="IPR034660">
    <property type="entry name" value="DinB/YfiT-like"/>
</dbReference>
<comment type="caution">
    <text evidence="3">The sequence shown here is derived from an EMBL/GenBank/DDBJ whole genome shotgun (WGS) entry which is preliminary data.</text>
</comment>
<reference evidence="3 4" key="1">
    <citation type="submission" date="2021-01" db="EMBL/GenBank/DDBJ databases">
        <title>Whole genome shotgun sequence of Actinoplanes palleronii NBRC 14916.</title>
        <authorList>
            <person name="Komaki H."/>
            <person name="Tamura T."/>
        </authorList>
    </citation>
    <scope>NUCLEOTIDE SEQUENCE [LARGE SCALE GENOMIC DNA]</scope>
    <source>
        <strain evidence="3 4">NBRC 14916</strain>
    </source>
</reference>
<sequence length="265" mass="29698">MRQAGPMTDDAPTDDRRGPRVAGLDLRGADIRAVDLSGARLRALTLNGARISGAEMFQVEITGEIDGLVINGVDVAPLVEAELDRRDPERAAMRPTDPGGHRAAWEIMDRLWVGTVARARLLDPALLHERIDGEWSFIETLRHLVFAHDAWIGRVILGDPYPWHPLGLPFDQLPSTPGITSDPAARPGLDEMLVLRRDRRALVQRVLDTLTDERLDATTAPVTEPGWPEPIGYRLRDVLRWLLNEEWEHRRYAERDLTVLASRGS</sequence>
<dbReference type="Pfam" id="PF12867">
    <property type="entry name" value="DinB_2"/>
    <property type="match status" value="1"/>
</dbReference>
<proteinExistence type="predicted"/>
<dbReference type="Gene3D" id="1.20.120.450">
    <property type="entry name" value="dinb family like domain"/>
    <property type="match status" value="1"/>
</dbReference>
<evidence type="ECO:0000313" key="4">
    <source>
        <dbReference type="Proteomes" id="UP000624709"/>
    </source>
</evidence>
<dbReference type="SUPFAM" id="SSF109854">
    <property type="entry name" value="DinB/YfiT-like putative metalloenzymes"/>
    <property type="match status" value="1"/>
</dbReference>
<feature type="domain" description="DinB-like" evidence="2">
    <location>
        <begin position="109"/>
        <end position="252"/>
    </location>
</feature>
<dbReference type="EMBL" id="BOMS01000183">
    <property type="protein sequence ID" value="GIE73634.1"/>
    <property type="molecule type" value="Genomic_DNA"/>
</dbReference>
<dbReference type="Gene3D" id="2.160.20.80">
    <property type="entry name" value="E3 ubiquitin-protein ligase SopA"/>
    <property type="match status" value="1"/>
</dbReference>
<gene>
    <name evidence="3" type="ORF">Apa02nite_097420</name>
</gene>
<dbReference type="Proteomes" id="UP000624709">
    <property type="component" value="Unassembled WGS sequence"/>
</dbReference>
<name>A0ABQ4BSG4_9ACTN</name>
<evidence type="ECO:0000259" key="2">
    <source>
        <dbReference type="Pfam" id="PF12867"/>
    </source>
</evidence>
<evidence type="ECO:0000313" key="3">
    <source>
        <dbReference type="EMBL" id="GIE73634.1"/>
    </source>
</evidence>
<accession>A0ABQ4BSG4</accession>
<dbReference type="InterPro" id="IPR001646">
    <property type="entry name" value="5peptide_repeat"/>
</dbReference>
<organism evidence="3 4">
    <name type="scientific">Actinoplanes palleronii</name>
    <dbReference type="NCBI Taxonomy" id="113570"/>
    <lineage>
        <taxon>Bacteria</taxon>
        <taxon>Bacillati</taxon>
        <taxon>Actinomycetota</taxon>
        <taxon>Actinomycetes</taxon>
        <taxon>Micromonosporales</taxon>
        <taxon>Micromonosporaceae</taxon>
        <taxon>Actinoplanes</taxon>
    </lineage>
</organism>
<feature type="region of interest" description="Disordered" evidence="1">
    <location>
        <begin position="1"/>
        <end position="21"/>
    </location>
</feature>
<evidence type="ECO:0000256" key="1">
    <source>
        <dbReference type="SAM" id="MobiDB-lite"/>
    </source>
</evidence>